<dbReference type="Proteomes" id="UP000649739">
    <property type="component" value="Unassembled WGS sequence"/>
</dbReference>
<feature type="transmembrane region" description="Helical" evidence="1">
    <location>
        <begin position="7"/>
        <end position="29"/>
    </location>
</feature>
<evidence type="ECO:0000256" key="1">
    <source>
        <dbReference type="SAM" id="Phobius"/>
    </source>
</evidence>
<dbReference type="RefSeq" id="WP_189168837.1">
    <property type="nucleotide sequence ID" value="NZ_BMQB01000001.1"/>
</dbReference>
<keyword evidence="1" id="KW-0472">Membrane</keyword>
<dbReference type="AlphaFoldDB" id="A0A8J3B0R1"/>
<keyword evidence="3" id="KW-1185">Reference proteome</keyword>
<evidence type="ECO:0000313" key="2">
    <source>
        <dbReference type="EMBL" id="GGJ79671.1"/>
    </source>
</evidence>
<name>A0A8J3B0R1_9ACTN</name>
<evidence type="ECO:0000313" key="3">
    <source>
        <dbReference type="Proteomes" id="UP000649739"/>
    </source>
</evidence>
<accession>A0A8J3B0R1</accession>
<dbReference type="EMBL" id="BMQB01000001">
    <property type="protein sequence ID" value="GGJ79671.1"/>
    <property type="molecule type" value="Genomic_DNA"/>
</dbReference>
<reference evidence="2" key="1">
    <citation type="journal article" date="2014" name="Int. J. Syst. Evol. Microbiol.">
        <title>Complete genome sequence of Corynebacterium casei LMG S-19264T (=DSM 44701T), isolated from a smear-ripened cheese.</title>
        <authorList>
            <consortium name="US DOE Joint Genome Institute (JGI-PGF)"/>
            <person name="Walter F."/>
            <person name="Albersmeier A."/>
            <person name="Kalinowski J."/>
            <person name="Ruckert C."/>
        </authorList>
    </citation>
    <scope>NUCLEOTIDE SEQUENCE</scope>
    <source>
        <strain evidence="2">JCM 3090</strain>
    </source>
</reference>
<comment type="caution">
    <text evidence="2">The sequence shown here is derived from an EMBL/GenBank/DDBJ whole genome shotgun (WGS) entry which is preliminary data.</text>
</comment>
<feature type="transmembrane region" description="Helical" evidence="1">
    <location>
        <begin position="35"/>
        <end position="55"/>
    </location>
</feature>
<keyword evidence="1" id="KW-0812">Transmembrane</keyword>
<gene>
    <name evidence="2" type="ORF">GCM10010123_06860</name>
</gene>
<protein>
    <submittedName>
        <fullName evidence="2">Uncharacterized protein</fullName>
    </submittedName>
</protein>
<organism evidence="2 3">
    <name type="scientific">Pilimelia anulata</name>
    <dbReference type="NCBI Taxonomy" id="53371"/>
    <lineage>
        <taxon>Bacteria</taxon>
        <taxon>Bacillati</taxon>
        <taxon>Actinomycetota</taxon>
        <taxon>Actinomycetes</taxon>
        <taxon>Micromonosporales</taxon>
        <taxon>Micromonosporaceae</taxon>
        <taxon>Pilimelia</taxon>
    </lineage>
</organism>
<proteinExistence type="predicted"/>
<sequence>MNEKGKAMVYVPAAALVVALGAAAVWYGGKDDSPGLQLIGVVLVVGAVVWCVRAVRRSR</sequence>
<keyword evidence="1" id="KW-1133">Transmembrane helix</keyword>
<reference evidence="2" key="2">
    <citation type="submission" date="2020-09" db="EMBL/GenBank/DDBJ databases">
        <authorList>
            <person name="Sun Q."/>
            <person name="Ohkuma M."/>
        </authorList>
    </citation>
    <scope>NUCLEOTIDE SEQUENCE</scope>
    <source>
        <strain evidence="2">JCM 3090</strain>
    </source>
</reference>